<gene>
    <name evidence="6" type="primary">MED6</name>
    <name evidence="8" type="ORF">POBO1169_LOCUS5566</name>
</gene>
<dbReference type="InterPro" id="IPR038566">
    <property type="entry name" value="Mediator_Med6_sf"/>
</dbReference>
<dbReference type="AlphaFoldDB" id="A0A7S0N375"/>
<keyword evidence="5 6" id="KW-0539">Nucleus</keyword>
<comment type="similarity">
    <text evidence="2 6">Belongs to the Mediator complex subunit 6 family.</text>
</comment>
<feature type="compositionally biased region" description="Low complexity" evidence="7">
    <location>
        <begin position="209"/>
        <end position="228"/>
    </location>
</feature>
<dbReference type="Gene3D" id="3.10.450.580">
    <property type="entry name" value="Mediator complex, subunit Med6"/>
    <property type="match status" value="1"/>
</dbReference>
<sequence length="257" mass="27732">MAEGLKAENVDSSSICFRSEDWLRAFSGGALIREMVLDYFSLSPFYDRNCNNELAKMQNLDPSRVSSMPGGPDRFEYVLHAKSIPPHLFIVCKQQRLSPEVTKLLAIYYVLDGTIYPGPSLHSVLSSRTIRCLHSVRMALQTLVGALDTTTTQPADQAKSQRLPAQSKPSRKRNLEEETLIDSVVLGVLQTTPDQIEGVEMDPKVLKGATEGENPAAPTAAAEAAAGQESKDAAAPEGSSAGPAPPDEPPSKVLKAK</sequence>
<dbReference type="EMBL" id="HBFA01010687">
    <property type="protein sequence ID" value="CAD8658807.1"/>
    <property type="molecule type" value="Transcribed_RNA"/>
</dbReference>
<keyword evidence="3 6" id="KW-0805">Transcription regulation</keyword>
<dbReference type="GO" id="GO:0016592">
    <property type="term" value="C:mediator complex"/>
    <property type="evidence" value="ECO:0007669"/>
    <property type="project" value="InterPro"/>
</dbReference>
<reference evidence="8" key="1">
    <citation type="submission" date="2021-01" db="EMBL/GenBank/DDBJ databases">
        <authorList>
            <person name="Corre E."/>
            <person name="Pelletier E."/>
            <person name="Niang G."/>
            <person name="Scheremetjew M."/>
            <person name="Finn R."/>
            <person name="Kale V."/>
            <person name="Holt S."/>
            <person name="Cochrane G."/>
            <person name="Meng A."/>
            <person name="Brown T."/>
            <person name="Cohen L."/>
        </authorList>
    </citation>
    <scope>NUCLEOTIDE SEQUENCE</scope>
    <source>
        <strain evidence="8">CCMP722</strain>
    </source>
</reference>
<evidence type="ECO:0000256" key="2">
    <source>
        <dbReference type="ARBA" id="ARBA00007526"/>
    </source>
</evidence>
<evidence type="ECO:0000256" key="5">
    <source>
        <dbReference type="ARBA" id="ARBA00023242"/>
    </source>
</evidence>
<comment type="subcellular location">
    <subcellularLocation>
        <location evidence="1 6">Nucleus</location>
    </subcellularLocation>
</comment>
<keyword evidence="6" id="KW-0010">Activator</keyword>
<dbReference type="InterPro" id="IPR007018">
    <property type="entry name" value="Mediator_Med6"/>
</dbReference>
<name>A0A7S0N375_9CHLO</name>
<evidence type="ECO:0000256" key="7">
    <source>
        <dbReference type="SAM" id="MobiDB-lite"/>
    </source>
</evidence>
<dbReference type="Pfam" id="PF04934">
    <property type="entry name" value="Med6"/>
    <property type="match status" value="1"/>
</dbReference>
<dbReference type="PANTHER" id="PTHR13104">
    <property type="entry name" value="MED-6-RELATED"/>
    <property type="match status" value="1"/>
</dbReference>
<accession>A0A7S0N375</accession>
<dbReference type="GO" id="GO:0003712">
    <property type="term" value="F:transcription coregulator activity"/>
    <property type="evidence" value="ECO:0007669"/>
    <property type="project" value="InterPro"/>
</dbReference>
<evidence type="ECO:0000256" key="1">
    <source>
        <dbReference type="ARBA" id="ARBA00004123"/>
    </source>
</evidence>
<comment type="function">
    <text evidence="6">Component of the Mediator complex, a coactivator involved in the regulated transcription of nearly all RNA polymerase II-dependent genes. Mediator functions as a bridge to convey information from gene-specific regulatory proteins to the basal RNA polymerase II transcription machinery. Mediator is recruited to promoters by direct interactions with regulatory proteins and serves as a scaffold for the assembly of a functional preinitiation complex with RNA polymerase II and the general transcription factors.</text>
</comment>
<feature type="compositionally biased region" description="Polar residues" evidence="7">
    <location>
        <begin position="151"/>
        <end position="168"/>
    </location>
</feature>
<comment type="subunit">
    <text evidence="6">Component of the Mediator complex.</text>
</comment>
<evidence type="ECO:0000256" key="6">
    <source>
        <dbReference type="RuleBase" id="RU364143"/>
    </source>
</evidence>
<organism evidence="8">
    <name type="scientific">Pyramimonas obovata</name>
    <dbReference type="NCBI Taxonomy" id="1411642"/>
    <lineage>
        <taxon>Eukaryota</taxon>
        <taxon>Viridiplantae</taxon>
        <taxon>Chlorophyta</taxon>
        <taxon>Pyramimonadophyceae</taxon>
        <taxon>Pyramimonadales</taxon>
        <taxon>Pyramimonadaceae</taxon>
        <taxon>Pyramimonas</taxon>
        <taxon>Pyramimonas incertae sedis</taxon>
    </lineage>
</organism>
<proteinExistence type="inferred from homology"/>
<evidence type="ECO:0000313" key="8">
    <source>
        <dbReference type="EMBL" id="CAD8658807.1"/>
    </source>
</evidence>
<evidence type="ECO:0000256" key="3">
    <source>
        <dbReference type="ARBA" id="ARBA00023015"/>
    </source>
</evidence>
<protein>
    <recommendedName>
        <fullName evidence="6">Mediator of RNA polymerase II transcription subunit 6</fullName>
    </recommendedName>
    <alternativeName>
        <fullName evidence="6">Mediator complex subunit 6</fullName>
    </alternativeName>
</protein>
<keyword evidence="4 6" id="KW-0804">Transcription</keyword>
<dbReference type="GO" id="GO:0006357">
    <property type="term" value="P:regulation of transcription by RNA polymerase II"/>
    <property type="evidence" value="ECO:0007669"/>
    <property type="project" value="InterPro"/>
</dbReference>
<feature type="region of interest" description="Disordered" evidence="7">
    <location>
        <begin position="196"/>
        <end position="257"/>
    </location>
</feature>
<feature type="region of interest" description="Disordered" evidence="7">
    <location>
        <begin position="151"/>
        <end position="176"/>
    </location>
</feature>
<evidence type="ECO:0000256" key="4">
    <source>
        <dbReference type="ARBA" id="ARBA00023163"/>
    </source>
</evidence>